<dbReference type="EMBL" id="JAAOIC020000035">
    <property type="protein sequence ID" value="KAG8039438.1"/>
    <property type="molecule type" value="Genomic_DNA"/>
</dbReference>
<reference evidence="1" key="1">
    <citation type="submission" date="2020-03" db="EMBL/GenBank/DDBJ databases">
        <authorList>
            <person name="Chebbi M.A."/>
            <person name="Drezen J.M."/>
        </authorList>
    </citation>
    <scope>NUCLEOTIDE SEQUENCE</scope>
    <source>
        <tissue evidence="1">Whole body</tissue>
    </source>
</reference>
<dbReference type="OrthoDB" id="10298854at2759"/>
<reference evidence="1" key="2">
    <citation type="submission" date="2021-04" db="EMBL/GenBank/DDBJ databases">
        <title>Genome-wide patterns of bracovirus chromosomal integration into multiple host tissues during parasitism.</title>
        <authorList>
            <person name="Chebbi M.A.C."/>
        </authorList>
    </citation>
    <scope>NUCLEOTIDE SEQUENCE</scope>
    <source>
        <tissue evidence="1">Whole body</tissue>
    </source>
</reference>
<dbReference type="Proteomes" id="UP000729913">
    <property type="component" value="Unassembled WGS sequence"/>
</dbReference>
<keyword evidence="2" id="KW-1185">Reference proteome</keyword>
<protein>
    <submittedName>
        <fullName evidence="1">Uncharacterized protein</fullName>
    </submittedName>
</protein>
<proteinExistence type="predicted"/>
<comment type="caution">
    <text evidence="1">The sequence shown here is derived from an EMBL/GenBank/DDBJ whole genome shotgun (WGS) entry which is preliminary data.</text>
</comment>
<evidence type="ECO:0000313" key="2">
    <source>
        <dbReference type="Proteomes" id="UP000729913"/>
    </source>
</evidence>
<accession>A0A8J5VAU3</accession>
<dbReference type="AlphaFoldDB" id="A0A8J5VAU3"/>
<organism evidence="1 2">
    <name type="scientific">Cotesia typhae</name>
    <dbReference type="NCBI Taxonomy" id="2053667"/>
    <lineage>
        <taxon>Eukaryota</taxon>
        <taxon>Metazoa</taxon>
        <taxon>Ecdysozoa</taxon>
        <taxon>Arthropoda</taxon>
        <taxon>Hexapoda</taxon>
        <taxon>Insecta</taxon>
        <taxon>Pterygota</taxon>
        <taxon>Neoptera</taxon>
        <taxon>Endopterygota</taxon>
        <taxon>Hymenoptera</taxon>
        <taxon>Apocrita</taxon>
        <taxon>Ichneumonoidea</taxon>
        <taxon>Braconidae</taxon>
        <taxon>Microgastrinae</taxon>
        <taxon>Cotesia</taxon>
    </lineage>
</organism>
<evidence type="ECO:0000313" key="1">
    <source>
        <dbReference type="EMBL" id="KAG8039438.1"/>
    </source>
</evidence>
<gene>
    <name evidence="1" type="ORF">G9C98_008081</name>
</gene>
<name>A0A8J5VAU3_9HYME</name>
<sequence length="251" mass="28990">MDKYLKYYHKASVVFKYGTQNWTQDSFPHIPRPQASIWSESHHYKSYRLVFFEKYFLNFLQIHNMSIQLSARAILYGSMTEACGMATCDEYAMWTISELILNNEPGTFTILEVKPRESLSSSVRGIGHKSIGAVGEDGKIEVVIDLMEISTLSFSHQFMDTNRRIIFGSDKKEWKSLAVGLGESIELPLGKDTLRDLSTELESYLQEMESCRHREEPILADTPRANRTDIDEVIKVFFKILKWNIETLKNL</sequence>